<protein>
    <submittedName>
        <fullName evidence="1">Uncharacterized protein</fullName>
    </submittedName>
</protein>
<comment type="caution">
    <text evidence="1">The sequence shown here is derived from an EMBL/GenBank/DDBJ whole genome shotgun (WGS) entry which is preliminary data.</text>
</comment>
<dbReference type="EMBL" id="CM042889">
    <property type="protein sequence ID" value="KAI4318591.1"/>
    <property type="molecule type" value="Genomic_DNA"/>
</dbReference>
<sequence>MTIKPSLPISHPEDGPQPVAALLRRRLSSLSLRVPPATDWALCRTKSVSSAIGSGESLRSWWDWGWSWILSRKPVFARDLELNEEEAKAIGSSSRGSWRHVFYKVRSEIRRLIRPDHAVLPQTCRYDSFSYRNNFDRHQPRAVGAY</sequence>
<evidence type="ECO:0000313" key="1">
    <source>
        <dbReference type="EMBL" id="KAI4318591.1"/>
    </source>
</evidence>
<keyword evidence="2" id="KW-1185">Reference proteome</keyword>
<organism evidence="1 2">
    <name type="scientific">Melastoma candidum</name>
    <dbReference type="NCBI Taxonomy" id="119954"/>
    <lineage>
        <taxon>Eukaryota</taxon>
        <taxon>Viridiplantae</taxon>
        <taxon>Streptophyta</taxon>
        <taxon>Embryophyta</taxon>
        <taxon>Tracheophyta</taxon>
        <taxon>Spermatophyta</taxon>
        <taxon>Magnoliopsida</taxon>
        <taxon>eudicotyledons</taxon>
        <taxon>Gunneridae</taxon>
        <taxon>Pentapetalae</taxon>
        <taxon>rosids</taxon>
        <taxon>malvids</taxon>
        <taxon>Myrtales</taxon>
        <taxon>Melastomataceae</taxon>
        <taxon>Melastomatoideae</taxon>
        <taxon>Melastomateae</taxon>
        <taxon>Melastoma</taxon>
    </lineage>
</organism>
<dbReference type="Proteomes" id="UP001057402">
    <property type="component" value="Chromosome 10"/>
</dbReference>
<accession>A0ACB9M3S0</accession>
<gene>
    <name evidence="1" type="ORF">MLD38_032272</name>
</gene>
<evidence type="ECO:0000313" key="2">
    <source>
        <dbReference type="Proteomes" id="UP001057402"/>
    </source>
</evidence>
<proteinExistence type="predicted"/>
<name>A0ACB9M3S0_9MYRT</name>
<reference evidence="2" key="1">
    <citation type="journal article" date="2023" name="Front. Plant Sci.">
        <title>Chromosomal-level genome assembly of Melastoma candidum provides insights into trichome evolution.</title>
        <authorList>
            <person name="Zhong Y."/>
            <person name="Wu W."/>
            <person name="Sun C."/>
            <person name="Zou P."/>
            <person name="Liu Y."/>
            <person name="Dai S."/>
            <person name="Zhou R."/>
        </authorList>
    </citation>
    <scope>NUCLEOTIDE SEQUENCE [LARGE SCALE GENOMIC DNA]</scope>
</reference>